<dbReference type="GO" id="GO:0007064">
    <property type="term" value="P:mitotic sister chromatid cohesion"/>
    <property type="evidence" value="ECO:0007669"/>
    <property type="project" value="UniProtKB-ARBA"/>
</dbReference>
<gene>
    <name evidence="8" type="ORF">Fot_54011</name>
</gene>
<evidence type="ECO:0000256" key="1">
    <source>
        <dbReference type="ARBA" id="ARBA00004123"/>
    </source>
</evidence>
<evidence type="ECO:0000313" key="8">
    <source>
        <dbReference type="EMBL" id="KAL2462774.1"/>
    </source>
</evidence>
<dbReference type="Pfam" id="PF20168">
    <property type="entry name" value="PDS5"/>
    <property type="match status" value="1"/>
</dbReference>
<proteinExistence type="predicted"/>
<accession>A0ABD1PID1</accession>
<dbReference type="GO" id="GO:0006281">
    <property type="term" value="P:DNA repair"/>
    <property type="evidence" value="ECO:0007669"/>
    <property type="project" value="UniProtKB-KW"/>
</dbReference>
<dbReference type="AlphaFoldDB" id="A0ABD1PID1"/>
<evidence type="ECO:0000313" key="9">
    <source>
        <dbReference type="Proteomes" id="UP001604277"/>
    </source>
</evidence>
<evidence type="ECO:0000256" key="5">
    <source>
        <dbReference type="ARBA" id="ARBA00023204"/>
    </source>
</evidence>
<dbReference type="SUPFAM" id="SSF48371">
    <property type="entry name" value="ARM repeat"/>
    <property type="match status" value="1"/>
</dbReference>
<evidence type="ECO:0000256" key="3">
    <source>
        <dbReference type="ARBA" id="ARBA00022763"/>
    </source>
</evidence>
<keyword evidence="9" id="KW-1185">Reference proteome</keyword>
<evidence type="ECO:0000256" key="2">
    <source>
        <dbReference type="ARBA" id="ARBA00022618"/>
    </source>
</evidence>
<dbReference type="InterPro" id="IPR016024">
    <property type="entry name" value="ARM-type_fold"/>
</dbReference>
<dbReference type="GO" id="GO:0051301">
    <property type="term" value="P:cell division"/>
    <property type="evidence" value="ECO:0007669"/>
    <property type="project" value="UniProtKB-KW"/>
</dbReference>
<name>A0ABD1PID1_9LAMI</name>
<keyword evidence="5" id="KW-0234">DNA repair</keyword>
<dbReference type="GO" id="GO:0005634">
    <property type="term" value="C:nucleus"/>
    <property type="evidence" value="ECO:0007669"/>
    <property type="project" value="UniProtKB-SubCell"/>
</dbReference>
<protein>
    <submittedName>
        <fullName evidence="8">Uncharacterized protein</fullName>
    </submittedName>
</protein>
<evidence type="ECO:0000256" key="6">
    <source>
        <dbReference type="ARBA" id="ARBA00023242"/>
    </source>
</evidence>
<comment type="subcellular location">
    <subcellularLocation>
        <location evidence="1">Nucleus</location>
    </subcellularLocation>
</comment>
<dbReference type="Proteomes" id="UP001604277">
    <property type="component" value="Unassembled WGS sequence"/>
</dbReference>
<dbReference type="PANTHER" id="PTHR12663">
    <property type="entry name" value="ANDROGEN INDUCED INHIBITOR OF PROLIFERATION AS3 / PDS5-RELATED"/>
    <property type="match status" value="1"/>
</dbReference>
<organism evidence="8 9">
    <name type="scientific">Forsythia ovata</name>
    <dbReference type="NCBI Taxonomy" id="205694"/>
    <lineage>
        <taxon>Eukaryota</taxon>
        <taxon>Viridiplantae</taxon>
        <taxon>Streptophyta</taxon>
        <taxon>Embryophyta</taxon>
        <taxon>Tracheophyta</taxon>
        <taxon>Spermatophyta</taxon>
        <taxon>Magnoliopsida</taxon>
        <taxon>eudicotyledons</taxon>
        <taxon>Gunneridae</taxon>
        <taxon>Pentapetalae</taxon>
        <taxon>asterids</taxon>
        <taxon>lamiids</taxon>
        <taxon>Lamiales</taxon>
        <taxon>Oleaceae</taxon>
        <taxon>Forsythieae</taxon>
        <taxon>Forsythia</taxon>
    </lineage>
</organism>
<evidence type="ECO:0000256" key="4">
    <source>
        <dbReference type="ARBA" id="ARBA00022776"/>
    </source>
</evidence>
<dbReference type="PANTHER" id="PTHR12663:SF69">
    <property type="entry name" value="SISTER CHROMATID COHESION PROTEIN PDS5 HOMOLOG E"/>
    <property type="match status" value="1"/>
</dbReference>
<keyword evidence="2" id="KW-0132">Cell division</keyword>
<keyword evidence="4" id="KW-0498">Mitosis</keyword>
<dbReference type="EMBL" id="JBFOLJ010000020">
    <property type="protein sequence ID" value="KAL2462774.1"/>
    <property type="molecule type" value="Genomic_DNA"/>
</dbReference>
<comment type="caution">
    <text evidence="8">The sequence shown here is derived from an EMBL/GenBank/DDBJ whole genome shotgun (WGS) entry which is preliminary data.</text>
</comment>
<sequence length="530" mass="60345">MVSQYLLDARLVDQALISSRHSSFKMLALPFSTVVVSSSRLKTGKSFTDWFEVDSSRVNLLVILRIWVNDNHVTCEKIHSNHFELVQDKLSPHALKENPTINLKVEDLLDKVEQCPSIEMQEALVPSVRALISDNLFRHSNESVKVSVVLCIHELIRLTPPHAPFSHKVTKEIFQMTIIALEKLSCAPGRCYFKALRILEIVTQVNSCMILLNVGMDPLVVELFQLFLSTISSKHPPAVFTNMENNMTWMIEKSDDISMELLTPLLANVKKGNQDISSLSWKLGEKVLTNCVAKVKPYLKEAMKSLKLDLDDYAEIVKSICQDASSAVEKEVEPENTHLVRVGPHELELFTHDPEYATSMENKNVNISDDEYYLKELYLDHQTEELKDTETSSDFGVENSTLMEEDQLETDVEAFTRNRGRETTINMDEEYDNSWCNRDGPPDMPCDTENQEMRIDDSHMNSAQEDLPKPVEEPNEFIRISSNGESLGTSIAYESHQRIDQPEMIESMVNQDDGLQLLLKAAFLLDQDME</sequence>
<keyword evidence="7" id="KW-0131">Cell cycle</keyword>
<keyword evidence="6" id="KW-0539">Nucleus</keyword>
<reference evidence="9" key="1">
    <citation type="submission" date="2024-07" db="EMBL/GenBank/DDBJ databases">
        <title>Two chromosome-level genome assemblies of Korean endemic species Abeliophyllum distichum and Forsythia ovata (Oleaceae).</title>
        <authorList>
            <person name="Jang H."/>
        </authorList>
    </citation>
    <scope>NUCLEOTIDE SEQUENCE [LARGE SCALE GENOMIC DNA]</scope>
</reference>
<dbReference type="InterPro" id="IPR039776">
    <property type="entry name" value="Pds5"/>
</dbReference>
<evidence type="ECO:0000256" key="7">
    <source>
        <dbReference type="ARBA" id="ARBA00023306"/>
    </source>
</evidence>
<keyword evidence="3" id="KW-0227">DNA damage</keyword>
<dbReference type="GO" id="GO:0035825">
    <property type="term" value="P:homologous recombination"/>
    <property type="evidence" value="ECO:0007669"/>
    <property type="project" value="UniProtKB-ARBA"/>
</dbReference>